<reference evidence="4" key="2">
    <citation type="submission" date="2010-08" db="EMBL/GenBank/DDBJ databases">
        <title>Complete sequence of Fibrobacter succinogenes subsp. succinogenes S85.</title>
        <authorList>
            <person name="Durkin A.S."/>
            <person name="Nelson K.E."/>
            <person name="Morrison M."/>
            <person name="Forsberg C.W."/>
            <person name="Wilson D.B."/>
            <person name="Russell J.B."/>
            <person name="Cann I.K.O."/>
            <person name="Mackie R.I."/>
            <person name="White B.A."/>
        </authorList>
    </citation>
    <scope>NUCLEOTIDE SEQUENCE [LARGE SCALE GENOMIC DNA]</scope>
    <source>
        <strain evidence="4">ATCC 19169 / S85</strain>
    </source>
</reference>
<keyword evidence="5" id="KW-1185">Reference proteome</keyword>
<evidence type="ECO:0000313" key="2">
    <source>
        <dbReference type="EMBL" id="ACX74799.1"/>
    </source>
</evidence>
<keyword evidence="1" id="KW-0732">Signal</keyword>
<dbReference type="EMBL" id="CP002158">
    <property type="protein sequence ID" value="ADL25439.1"/>
    <property type="molecule type" value="Genomic_DNA"/>
</dbReference>
<dbReference type="STRING" id="59374.FSU_1657"/>
<feature type="chain" id="PRO_5003000376" description="Lipoprotein" evidence="1">
    <location>
        <begin position="24"/>
        <end position="92"/>
    </location>
</feature>
<evidence type="ECO:0000256" key="1">
    <source>
        <dbReference type="SAM" id="SignalP"/>
    </source>
</evidence>
<dbReference type="AlphaFoldDB" id="C9RQG3"/>
<feature type="signal peptide" evidence="1">
    <location>
        <begin position="1"/>
        <end position="23"/>
    </location>
</feature>
<reference evidence="2 5" key="1">
    <citation type="submission" date="2009-10" db="EMBL/GenBank/DDBJ databases">
        <title>Complete sequence of Fibrobacter succinogenes subsp. succinogenes S85.</title>
        <authorList>
            <consortium name="US DOE Joint Genome Institute"/>
            <person name="Lucas S."/>
            <person name="Copeland A."/>
            <person name="Lapidus A."/>
            <person name="Glavina del Rio T."/>
            <person name="Tice H."/>
            <person name="Bruce D."/>
            <person name="Goodwin L."/>
            <person name="Pitluck S."/>
            <person name="Chertkov O."/>
            <person name="Detter J.C."/>
            <person name="Han C."/>
            <person name="Tapia R."/>
            <person name="Larimer F."/>
            <person name="Land M."/>
            <person name="Hauser L."/>
            <person name="Kyrpides N."/>
            <person name="Mikhailova N."/>
            <person name="Weimer P.J."/>
            <person name="Stevenson D.M."/>
            <person name="Boyum J."/>
            <person name="Brumm P.I."/>
            <person name="Mead D."/>
        </authorList>
    </citation>
    <scope>NUCLEOTIDE SEQUENCE [LARGE SCALE GENOMIC DNA]</scope>
    <source>
        <strain evidence="5">ATCC 19169 / S85</strain>
        <strain evidence="2">S85</strain>
    </source>
</reference>
<dbReference type="HOGENOM" id="CLU_2408926_0_0_0"/>
<sequence>MINLLNMRKFAIVLIAASLLAIAQHHHDDFDGHEDCPICALIHECEDIKDHTPEVTVFWFILFLITIPHLTQKTFSTILHYRPRGPPNICLA</sequence>
<dbReference type="KEGG" id="fsc:FSU_1657"/>
<gene>
    <name evidence="2" type="ordered locus">Fisuc_1196</name>
    <name evidence="3" type="ordered locus">FSU_1657</name>
</gene>
<evidence type="ECO:0000313" key="5">
    <source>
        <dbReference type="Proteomes" id="UP000001497"/>
    </source>
</evidence>
<proteinExistence type="predicted"/>
<dbReference type="Proteomes" id="UP000000517">
    <property type="component" value="Chromosome"/>
</dbReference>
<evidence type="ECO:0000313" key="3">
    <source>
        <dbReference type="EMBL" id="ADL25439.1"/>
    </source>
</evidence>
<dbReference type="Proteomes" id="UP000001497">
    <property type="component" value="Chromosome"/>
</dbReference>
<accession>C9RQG3</accession>
<name>C9RQG3_FIBSS</name>
<protein>
    <recommendedName>
        <fullName evidence="6">Lipoprotein</fullName>
    </recommendedName>
</protein>
<evidence type="ECO:0008006" key="6">
    <source>
        <dbReference type="Google" id="ProtNLM"/>
    </source>
</evidence>
<organism evidence="3 4">
    <name type="scientific">Fibrobacter succinogenes (strain ATCC 19169 / S85)</name>
    <dbReference type="NCBI Taxonomy" id="59374"/>
    <lineage>
        <taxon>Bacteria</taxon>
        <taxon>Pseudomonadati</taxon>
        <taxon>Fibrobacterota</taxon>
        <taxon>Fibrobacteria</taxon>
        <taxon>Fibrobacterales</taxon>
        <taxon>Fibrobacteraceae</taxon>
        <taxon>Fibrobacter</taxon>
    </lineage>
</organism>
<dbReference type="OrthoDB" id="1863318at2"/>
<evidence type="ECO:0000313" key="4">
    <source>
        <dbReference type="Proteomes" id="UP000000517"/>
    </source>
</evidence>
<dbReference type="EMBL" id="CP001792">
    <property type="protein sequence ID" value="ACX74799.1"/>
    <property type="molecule type" value="Genomic_DNA"/>
</dbReference>
<reference evidence="3" key="3">
    <citation type="submission" date="2010-08" db="EMBL/GenBank/DDBJ databases">
        <authorList>
            <person name="Durkin A.S."/>
            <person name="Nelson K.E."/>
            <person name="Morrison M."/>
            <person name="Forsberg C.W."/>
            <person name="Wilson D.B."/>
            <person name="Russell J.B."/>
            <person name="Cann I.K.O."/>
            <person name="Mackie R.I."/>
            <person name="White B.A."/>
        </authorList>
    </citation>
    <scope>NUCLEOTIDE SEQUENCE</scope>
    <source>
        <strain evidence="3">S85</strain>
    </source>
</reference>
<dbReference type="KEGG" id="fsu:Fisuc_1196"/>